<name>A0AAN5BZZ5_ASPOZ</name>
<dbReference type="AlphaFoldDB" id="A0AAN5BZZ5"/>
<dbReference type="EMBL" id="BSYA01000120">
    <property type="protein sequence ID" value="GMG33541.1"/>
    <property type="molecule type" value="Genomic_DNA"/>
</dbReference>
<accession>A0AAN5BZZ5</accession>
<sequence length="111" mass="12790">MPKAYRVDPDLEDESRGSTVNKRHTLINMHRVVLFSTLARSTNAASSSDPRISVLPENNEVCVILRKYIPQFPPSTVDLTKNNLTDKLRIQERLLQNTNLEFSHYRRALLL</sequence>
<proteinExistence type="predicted"/>
<gene>
    <name evidence="1" type="ORF">Aory04_000905300</name>
</gene>
<dbReference type="Proteomes" id="UP001165205">
    <property type="component" value="Unassembled WGS sequence"/>
</dbReference>
<protein>
    <submittedName>
        <fullName evidence="1">Unnamed protein product</fullName>
    </submittedName>
</protein>
<reference evidence="1" key="1">
    <citation type="submission" date="2023-04" db="EMBL/GenBank/DDBJ databases">
        <title>Aspergillus oryzae NBRC 4228.</title>
        <authorList>
            <person name="Ichikawa N."/>
            <person name="Sato H."/>
            <person name="Tonouchi N."/>
        </authorList>
    </citation>
    <scope>NUCLEOTIDE SEQUENCE</scope>
    <source>
        <strain evidence="1">NBRC 4228</strain>
    </source>
</reference>
<evidence type="ECO:0000313" key="2">
    <source>
        <dbReference type="Proteomes" id="UP001165205"/>
    </source>
</evidence>
<comment type="caution">
    <text evidence="1">The sequence shown here is derived from an EMBL/GenBank/DDBJ whole genome shotgun (WGS) entry which is preliminary data.</text>
</comment>
<organism evidence="1 2">
    <name type="scientific">Aspergillus oryzae</name>
    <name type="common">Yellow koji mold</name>
    <dbReference type="NCBI Taxonomy" id="5062"/>
    <lineage>
        <taxon>Eukaryota</taxon>
        <taxon>Fungi</taxon>
        <taxon>Dikarya</taxon>
        <taxon>Ascomycota</taxon>
        <taxon>Pezizomycotina</taxon>
        <taxon>Eurotiomycetes</taxon>
        <taxon>Eurotiomycetidae</taxon>
        <taxon>Eurotiales</taxon>
        <taxon>Aspergillaceae</taxon>
        <taxon>Aspergillus</taxon>
        <taxon>Aspergillus subgen. Circumdati</taxon>
    </lineage>
</organism>
<evidence type="ECO:0000313" key="1">
    <source>
        <dbReference type="EMBL" id="GMG33541.1"/>
    </source>
</evidence>